<feature type="non-terminal residue" evidence="1">
    <location>
        <position position="1"/>
    </location>
</feature>
<keyword evidence="2" id="KW-1185">Reference proteome</keyword>
<proteinExistence type="predicted"/>
<name>A0A9N9JST2_9GLOM</name>
<evidence type="ECO:0000313" key="1">
    <source>
        <dbReference type="EMBL" id="CAG8792132.1"/>
    </source>
</evidence>
<organism evidence="1 2">
    <name type="scientific">Acaulospora morrowiae</name>
    <dbReference type="NCBI Taxonomy" id="94023"/>
    <lineage>
        <taxon>Eukaryota</taxon>
        <taxon>Fungi</taxon>
        <taxon>Fungi incertae sedis</taxon>
        <taxon>Mucoromycota</taxon>
        <taxon>Glomeromycotina</taxon>
        <taxon>Glomeromycetes</taxon>
        <taxon>Diversisporales</taxon>
        <taxon>Acaulosporaceae</taxon>
        <taxon>Acaulospora</taxon>
    </lineage>
</organism>
<protein>
    <submittedName>
        <fullName evidence="1">10592_t:CDS:1</fullName>
    </submittedName>
</protein>
<dbReference type="AlphaFoldDB" id="A0A9N9JST2"/>
<gene>
    <name evidence="1" type="ORF">AMORRO_LOCUS18240</name>
</gene>
<dbReference type="Proteomes" id="UP000789342">
    <property type="component" value="Unassembled WGS sequence"/>
</dbReference>
<reference evidence="1" key="1">
    <citation type="submission" date="2021-06" db="EMBL/GenBank/DDBJ databases">
        <authorList>
            <person name="Kallberg Y."/>
            <person name="Tangrot J."/>
            <person name="Rosling A."/>
        </authorList>
    </citation>
    <scope>NUCLEOTIDE SEQUENCE</scope>
    <source>
        <strain evidence="1">CL551</strain>
    </source>
</reference>
<accession>A0A9N9JST2</accession>
<comment type="caution">
    <text evidence="1">The sequence shown here is derived from an EMBL/GenBank/DDBJ whole genome shotgun (WGS) entry which is preliminary data.</text>
</comment>
<dbReference type="EMBL" id="CAJVPV010062647">
    <property type="protein sequence ID" value="CAG8792132.1"/>
    <property type="molecule type" value="Genomic_DNA"/>
</dbReference>
<evidence type="ECO:0000313" key="2">
    <source>
        <dbReference type="Proteomes" id="UP000789342"/>
    </source>
</evidence>
<sequence length="50" mass="6130">RRFDWATELTRRIRCLNQSACRFYLDHLTEFQVDSRPKRDIVSIYRKGLV</sequence>
<feature type="non-terminal residue" evidence="1">
    <location>
        <position position="50"/>
    </location>
</feature>